<gene>
    <name evidence="1" type="ORF">E2562_024788</name>
</gene>
<comment type="caution">
    <text evidence="1">The sequence shown here is derived from an EMBL/GenBank/DDBJ whole genome shotgun (WGS) entry which is preliminary data.</text>
</comment>
<dbReference type="OrthoDB" id="532384at2759"/>
<evidence type="ECO:0000313" key="2">
    <source>
        <dbReference type="Proteomes" id="UP000479710"/>
    </source>
</evidence>
<proteinExistence type="predicted"/>
<reference evidence="1 2" key="1">
    <citation type="submission" date="2019-11" db="EMBL/GenBank/DDBJ databases">
        <title>Whole genome sequence of Oryza granulata.</title>
        <authorList>
            <person name="Li W."/>
        </authorList>
    </citation>
    <scope>NUCLEOTIDE SEQUENCE [LARGE SCALE GENOMIC DNA]</scope>
    <source>
        <strain evidence="2">cv. Menghai</strain>
        <tissue evidence="1">Leaf</tissue>
    </source>
</reference>
<dbReference type="AlphaFoldDB" id="A0A6G1E1F6"/>
<dbReference type="EMBL" id="SPHZ02000005">
    <property type="protein sequence ID" value="KAF0918527.1"/>
    <property type="molecule type" value="Genomic_DNA"/>
</dbReference>
<keyword evidence="2" id="KW-1185">Reference proteome</keyword>
<dbReference type="Proteomes" id="UP000479710">
    <property type="component" value="Unassembled WGS sequence"/>
</dbReference>
<accession>A0A6G1E1F6</accession>
<name>A0A6G1E1F6_9ORYZ</name>
<organism evidence="1 2">
    <name type="scientific">Oryza meyeriana var. granulata</name>
    <dbReference type="NCBI Taxonomy" id="110450"/>
    <lineage>
        <taxon>Eukaryota</taxon>
        <taxon>Viridiplantae</taxon>
        <taxon>Streptophyta</taxon>
        <taxon>Embryophyta</taxon>
        <taxon>Tracheophyta</taxon>
        <taxon>Spermatophyta</taxon>
        <taxon>Magnoliopsida</taxon>
        <taxon>Liliopsida</taxon>
        <taxon>Poales</taxon>
        <taxon>Poaceae</taxon>
        <taxon>BOP clade</taxon>
        <taxon>Oryzoideae</taxon>
        <taxon>Oryzeae</taxon>
        <taxon>Oryzinae</taxon>
        <taxon>Oryza</taxon>
        <taxon>Oryza meyeriana</taxon>
    </lineage>
</organism>
<dbReference type="PANTHER" id="PTHR46873:SF1">
    <property type="entry name" value="EXPRESSED PROTEIN"/>
    <property type="match status" value="1"/>
</dbReference>
<sequence>MAPPTEDSCCRGLEGLELWGPAVNWGSDHRLPSAATCCASCKAMCNHEDCAAIPGSSAGTRPNAATGSGMLAEETKRCDGSLCYCKGDVSVMHLSILPD</sequence>
<dbReference type="PANTHER" id="PTHR46873">
    <property type="entry name" value="EXPRESSED PROTEIN"/>
    <property type="match status" value="1"/>
</dbReference>
<evidence type="ECO:0000313" key="1">
    <source>
        <dbReference type="EMBL" id="KAF0918527.1"/>
    </source>
</evidence>
<protein>
    <submittedName>
        <fullName evidence="1">Uncharacterized protein</fullName>
    </submittedName>
</protein>